<feature type="region of interest" description="Disordered" evidence="1">
    <location>
        <begin position="1"/>
        <end position="34"/>
    </location>
</feature>
<organism evidence="2 3">
    <name type="scientific">Trichophyton tonsurans (strain CBS 112818)</name>
    <name type="common">Scalp ringworm fungus</name>
    <dbReference type="NCBI Taxonomy" id="647933"/>
    <lineage>
        <taxon>Eukaryota</taxon>
        <taxon>Fungi</taxon>
        <taxon>Dikarya</taxon>
        <taxon>Ascomycota</taxon>
        <taxon>Pezizomycotina</taxon>
        <taxon>Eurotiomycetes</taxon>
        <taxon>Eurotiomycetidae</taxon>
        <taxon>Onygenales</taxon>
        <taxon>Arthrodermataceae</taxon>
        <taxon>Trichophyton</taxon>
    </lineage>
</organism>
<feature type="region of interest" description="Disordered" evidence="1">
    <location>
        <begin position="52"/>
        <end position="84"/>
    </location>
</feature>
<feature type="compositionally biased region" description="Polar residues" evidence="1">
    <location>
        <begin position="226"/>
        <end position="240"/>
    </location>
</feature>
<evidence type="ECO:0000313" key="2">
    <source>
        <dbReference type="EMBL" id="EGD94536.1"/>
    </source>
</evidence>
<proteinExistence type="predicted"/>
<feature type="compositionally biased region" description="Polar residues" evidence="1">
    <location>
        <begin position="20"/>
        <end position="34"/>
    </location>
</feature>
<dbReference type="Proteomes" id="UP000009172">
    <property type="component" value="Unassembled WGS sequence"/>
</dbReference>
<feature type="compositionally biased region" description="Basic and acidic residues" evidence="1">
    <location>
        <begin position="118"/>
        <end position="135"/>
    </location>
</feature>
<feature type="region of interest" description="Disordered" evidence="1">
    <location>
        <begin position="103"/>
        <end position="346"/>
    </location>
</feature>
<dbReference type="AlphaFoldDB" id="F2RT87"/>
<feature type="compositionally biased region" description="Polar residues" evidence="1">
    <location>
        <begin position="153"/>
        <end position="171"/>
    </location>
</feature>
<sequence length="499" mass="53783">MSGYQPTYVPGDRSPAGGQNPESPWSTAQTIDLKTNVNRQKTKRWVNAKKYSYAGDEWGDSEDEDEEDQPDSSAGVTGNPQSPNILRQLLFKTRLQQLKRLLQLGPDGGGKMGLADAGHIDTELHTPSLRERNTLSEDDSSEPHIAGLDVSPLSMSKRSSIDPNTLPNTAAESIEHTESPAQEHDEKSAQKADIPSPASGEEPKQYAYTQLQDNYPSPHGMDHPHTTISIPTYEQQQPQRQLKKKFSWEVDSEESDREQALSPLSPVSATLTPGALVINKQPTGSSGNEASTSAPEDTTPVETQEKETELLPKTQSQSPPPPNTVQPGASPMSDQKAPEFREITSIPQPAQRIAAFNNARDVYANTDSGLDGWIKNIAETGHPDNAETIQRNGIAPTDPNAAHRPTPSQGKFPKLPSLSNISLPSRHHDGSGPGHGHTRQSSGVQLGGMMNTQHVQAKGKDFLHSAGVLGGKAGDAAKGLFAKGRSKFRHSGSADKVDT</sequence>
<feature type="region of interest" description="Disordered" evidence="1">
    <location>
        <begin position="382"/>
        <end position="458"/>
    </location>
</feature>
<reference evidence="3" key="1">
    <citation type="journal article" date="2012" name="MBio">
        <title>Comparative genome analysis of Trichophyton rubrum and related dermatophytes reveals candidate genes involved in infection.</title>
        <authorList>
            <person name="Martinez D.A."/>
            <person name="Oliver B.G."/>
            <person name="Graeser Y."/>
            <person name="Goldberg J.M."/>
            <person name="Li W."/>
            <person name="Martinez-Rossi N.M."/>
            <person name="Monod M."/>
            <person name="Shelest E."/>
            <person name="Barton R.C."/>
            <person name="Birch E."/>
            <person name="Brakhage A.A."/>
            <person name="Chen Z."/>
            <person name="Gurr S.J."/>
            <person name="Heiman D."/>
            <person name="Heitman J."/>
            <person name="Kosti I."/>
            <person name="Rossi A."/>
            <person name="Saif S."/>
            <person name="Samalova M."/>
            <person name="Saunders C.W."/>
            <person name="Shea T."/>
            <person name="Summerbell R.C."/>
            <person name="Xu J."/>
            <person name="Young S."/>
            <person name="Zeng Q."/>
            <person name="Birren B.W."/>
            <person name="Cuomo C.A."/>
            <person name="White T.C."/>
        </authorList>
    </citation>
    <scope>NUCLEOTIDE SEQUENCE [LARGE SCALE GENOMIC DNA]</scope>
    <source>
        <strain evidence="3">CBS 112818</strain>
    </source>
</reference>
<keyword evidence="3" id="KW-1185">Reference proteome</keyword>
<gene>
    <name evidence="2" type="ORF">TESG_02049</name>
</gene>
<dbReference type="HOGENOM" id="CLU_546518_0_0_1"/>
<protein>
    <submittedName>
        <fullName evidence="2">Uncharacterized protein</fullName>
    </submittedName>
</protein>
<feature type="compositionally biased region" description="Acidic residues" evidence="1">
    <location>
        <begin position="57"/>
        <end position="70"/>
    </location>
</feature>
<accession>F2RT87</accession>
<evidence type="ECO:0000256" key="1">
    <source>
        <dbReference type="SAM" id="MobiDB-lite"/>
    </source>
</evidence>
<name>F2RT87_TRIT1</name>
<dbReference type="EMBL" id="GG698483">
    <property type="protein sequence ID" value="EGD94536.1"/>
    <property type="molecule type" value="Genomic_DNA"/>
</dbReference>
<feature type="compositionally biased region" description="Polar residues" evidence="1">
    <location>
        <begin position="280"/>
        <end position="302"/>
    </location>
</feature>
<evidence type="ECO:0000313" key="3">
    <source>
        <dbReference type="Proteomes" id="UP000009172"/>
    </source>
</evidence>
<feature type="compositionally biased region" description="Basic and acidic residues" evidence="1">
    <location>
        <begin position="173"/>
        <end position="190"/>
    </location>
</feature>
<feature type="compositionally biased region" description="Polar residues" evidence="1">
    <location>
        <begin position="74"/>
        <end position="84"/>
    </location>
</feature>
<feature type="compositionally biased region" description="Polar residues" evidence="1">
    <location>
        <begin position="439"/>
        <end position="455"/>
    </location>
</feature>